<comment type="caution">
    <text evidence="4">The sequence shown here is derived from an EMBL/GenBank/DDBJ whole genome shotgun (WGS) entry which is preliminary data.</text>
</comment>
<protein>
    <submittedName>
        <fullName evidence="4">Ribokinase-like domain-containing protein</fullName>
    </submittedName>
</protein>
<evidence type="ECO:0000259" key="3">
    <source>
        <dbReference type="Pfam" id="PF00294"/>
    </source>
</evidence>
<dbReference type="Gene3D" id="3.40.1190.20">
    <property type="match status" value="1"/>
</dbReference>
<dbReference type="GO" id="GO:0016301">
    <property type="term" value="F:kinase activity"/>
    <property type="evidence" value="ECO:0007669"/>
    <property type="project" value="UniProtKB-KW"/>
</dbReference>
<dbReference type="OrthoDB" id="9813569at2"/>
<accession>K2P468</accession>
<evidence type="ECO:0000313" key="5">
    <source>
        <dbReference type="Proteomes" id="UP000007374"/>
    </source>
</evidence>
<dbReference type="PATRIC" id="fig|1231190.3.peg.2369"/>
<dbReference type="PANTHER" id="PTHR10584:SF166">
    <property type="entry name" value="RIBOKINASE"/>
    <property type="match status" value="1"/>
</dbReference>
<dbReference type="InterPro" id="IPR029056">
    <property type="entry name" value="Ribokinase-like"/>
</dbReference>
<evidence type="ECO:0000256" key="1">
    <source>
        <dbReference type="ARBA" id="ARBA00022679"/>
    </source>
</evidence>
<evidence type="ECO:0000313" key="4">
    <source>
        <dbReference type="EMBL" id="EKF42146.1"/>
    </source>
</evidence>
<evidence type="ECO:0000256" key="2">
    <source>
        <dbReference type="ARBA" id="ARBA00022777"/>
    </source>
</evidence>
<dbReference type="InterPro" id="IPR002173">
    <property type="entry name" value="Carboh/pur_kinase_PfkB_CS"/>
</dbReference>
<proteinExistence type="predicted"/>
<dbReference type="PANTHER" id="PTHR10584">
    <property type="entry name" value="SUGAR KINASE"/>
    <property type="match status" value="1"/>
</dbReference>
<reference evidence="4 5" key="1">
    <citation type="journal article" date="2012" name="J. Bacteriol.">
        <title>Genome Sequence of Nitratireductor indicus Type Strain C115.</title>
        <authorList>
            <person name="Lai Q."/>
            <person name="Li G."/>
            <person name="Yu Z."/>
            <person name="Shao Z."/>
        </authorList>
    </citation>
    <scope>NUCLEOTIDE SEQUENCE [LARGE SCALE GENOMIC DNA]</scope>
    <source>
        <strain evidence="4 5">C115</strain>
    </source>
</reference>
<dbReference type="RefSeq" id="WP_009450434.1">
    <property type="nucleotide sequence ID" value="NZ_AMSI01000007.1"/>
</dbReference>
<dbReference type="PROSITE" id="PS00584">
    <property type="entry name" value="PFKB_KINASES_2"/>
    <property type="match status" value="1"/>
</dbReference>
<sequence>MHPSPAILVLGNANVDLVLGEIDGWPVVGTEIMVERSEMRPGGSAGNSALALTGLDVDHLFIASTGNDPNGAWLRDAFSKNHSLWIVDDCPTTLTVGIVHKGGDRAFFTTPGHLDMARVEDLVARLPDAPSGPAFALVSGGFLMPGLRAGTSKLLDALHAKGWQTAIDPGWPPEGWQQPTMRLVKEWLDQADIALLNEVEAAAITGEGDPDAAAAALTQGKASSHMIVIKQGAAGASAYANGQRFHASAPSVRVIDTVGAGDTFNAGFLAALARGEDLSQALTRGVTAASRAVSTSPRRYRD</sequence>
<keyword evidence="1" id="KW-0808">Transferase</keyword>
<feature type="domain" description="Carbohydrate kinase PfkB" evidence="3">
    <location>
        <begin position="8"/>
        <end position="295"/>
    </location>
</feature>
<dbReference type="Pfam" id="PF00294">
    <property type="entry name" value="PfkB"/>
    <property type="match status" value="1"/>
</dbReference>
<dbReference type="AlphaFoldDB" id="K2P468"/>
<dbReference type="eggNOG" id="COG0524">
    <property type="taxonomic scope" value="Bacteria"/>
</dbReference>
<keyword evidence="2 4" id="KW-0418">Kinase</keyword>
<keyword evidence="5" id="KW-1185">Reference proteome</keyword>
<dbReference type="InterPro" id="IPR011611">
    <property type="entry name" value="PfkB_dom"/>
</dbReference>
<dbReference type="Proteomes" id="UP000007374">
    <property type="component" value="Unassembled WGS sequence"/>
</dbReference>
<organism evidence="4 5">
    <name type="scientific">Nitratireductor indicus C115</name>
    <dbReference type="NCBI Taxonomy" id="1231190"/>
    <lineage>
        <taxon>Bacteria</taxon>
        <taxon>Pseudomonadati</taxon>
        <taxon>Pseudomonadota</taxon>
        <taxon>Alphaproteobacteria</taxon>
        <taxon>Hyphomicrobiales</taxon>
        <taxon>Phyllobacteriaceae</taxon>
        <taxon>Nitratireductor</taxon>
    </lineage>
</organism>
<gene>
    <name evidence="4" type="ORF">NA8A_11375</name>
</gene>
<dbReference type="STRING" id="721133.SAMN05216176_107226"/>
<dbReference type="EMBL" id="AMSI01000007">
    <property type="protein sequence ID" value="EKF42146.1"/>
    <property type="molecule type" value="Genomic_DNA"/>
</dbReference>
<name>K2P468_9HYPH</name>
<dbReference type="SUPFAM" id="SSF53613">
    <property type="entry name" value="Ribokinase-like"/>
    <property type="match status" value="1"/>
</dbReference>